<name>A0A835KD10_9POAL</name>
<protein>
    <submittedName>
        <fullName evidence="2">Uncharacterized protein</fullName>
    </submittedName>
</protein>
<dbReference type="EMBL" id="JACEFO010001646">
    <property type="protein sequence ID" value="KAF8726972.1"/>
    <property type="molecule type" value="Genomic_DNA"/>
</dbReference>
<gene>
    <name evidence="2" type="ORF">HU200_019460</name>
</gene>
<dbReference type="AlphaFoldDB" id="A0A835KD10"/>
<evidence type="ECO:0000313" key="2">
    <source>
        <dbReference type="EMBL" id="KAF8726972.1"/>
    </source>
</evidence>
<organism evidence="2 3">
    <name type="scientific">Digitaria exilis</name>
    <dbReference type="NCBI Taxonomy" id="1010633"/>
    <lineage>
        <taxon>Eukaryota</taxon>
        <taxon>Viridiplantae</taxon>
        <taxon>Streptophyta</taxon>
        <taxon>Embryophyta</taxon>
        <taxon>Tracheophyta</taxon>
        <taxon>Spermatophyta</taxon>
        <taxon>Magnoliopsida</taxon>
        <taxon>Liliopsida</taxon>
        <taxon>Poales</taxon>
        <taxon>Poaceae</taxon>
        <taxon>PACMAD clade</taxon>
        <taxon>Panicoideae</taxon>
        <taxon>Panicodae</taxon>
        <taxon>Paniceae</taxon>
        <taxon>Anthephorinae</taxon>
        <taxon>Digitaria</taxon>
    </lineage>
</organism>
<reference evidence="2" key="1">
    <citation type="submission" date="2020-07" db="EMBL/GenBank/DDBJ databases">
        <title>Genome sequence and genetic diversity analysis of an under-domesticated orphan crop, white fonio (Digitaria exilis).</title>
        <authorList>
            <person name="Bennetzen J.L."/>
            <person name="Chen S."/>
            <person name="Ma X."/>
            <person name="Wang X."/>
            <person name="Yssel A.E.J."/>
            <person name="Chaluvadi S.R."/>
            <person name="Johnson M."/>
            <person name="Gangashetty P."/>
            <person name="Hamidou F."/>
            <person name="Sanogo M.D."/>
            <person name="Zwaenepoel A."/>
            <person name="Wallace J."/>
            <person name="Van De Peer Y."/>
            <person name="Van Deynze A."/>
        </authorList>
    </citation>
    <scope>NUCLEOTIDE SEQUENCE</scope>
    <source>
        <tissue evidence="2">Leaves</tissue>
    </source>
</reference>
<dbReference type="Gramene" id="Dexi3A01G0013780.1">
    <property type="protein sequence ID" value="Dexi3A01G0013780.1:cds"/>
    <property type="gene ID" value="Dexi3A01G0013780"/>
</dbReference>
<sequence>MSNFPITLKYIDPTYMIHTMPPNTSDNIYCTLLVHSALHGAMSGYIGFTVTPVNGRHAYIPFYRITEKQNKVVITDMMWARVLCSTNQPCFLTHKDVKRAGQDEEEPHLPLVEGENALVKSPSMCNGNSNLCSGAA</sequence>
<evidence type="ECO:0000256" key="1">
    <source>
        <dbReference type="ARBA" id="ARBA00022533"/>
    </source>
</evidence>
<dbReference type="GO" id="GO:0003872">
    <property type="term" value="F:6-phosphofructokinase activity"/>
    <property type="evidence" value="ECO:0007669"/>
    <property type="project" value="InterPro"/>
</dbReference>
<keyword evidence="1" id="KW-0021">Allosteric enzyme</keyword>
<proteinExistence type="predicted"/>
<dbReference type="OrthoDB" id="537915at2759"/>
<comment type="caution">
    <text evidence="2">The sequence shown here is derived from an EMBL/GenBank/DDBJ whole genome shotgun (WGS) entry which is preliminary data.</text>
</comment>
<dbReference type="Proteomes" id="UP000636709">
    <property type="component" value="Unassembled WGS sequence"/>
</dbReference>
<keyword evidence="3" id="KW-1185">Reference proteome</keyword>
<accession>A0A835KD10</accession>
<dbReference type="InterPro" id="IPR035966">
    <property type="entry name" value="PKF_sf"/>
</dbReference>
<dbReference type="PANTHER" id="PTHR45770">
    <property type="entry name" value="ATP-DEPENDENT 6-PHOSPHOFRUCTOKINASE 1"/>
    <property type="match status" value="1"/>
</dbReference>
<evidence type="ECO:0000313" key="3">
    <source>
        <dbReference type="Proteomes" id="UP000636709"/>
    </source>
</evidence>
<dbReference type="InterPro" id="IPR050929">
    <property type="entry name" value="PFKA"/>
</dbReference>
<dbReference type="SUPFAM" id="SSF53784">
    <property type="entry name" value="Phosphofructokinase"/>
    <property type="match status" value="1"/>
</dbReference>